<keyword evidence="4" id="KW-1185">Reference proteome</keyword>
<gene>
    <name evidence="3" type="ORF">PAN31117_05129</name>
</gene>
<reference evidence="3 4" key="1">
    <citation type="submission" date="2019-08" db="EMBL/GenBank/DDBJ databases">
        <authorList>
            <person name="Peeters C."/>
        </authorList>
    </citation>
    <scope>NUCLEOTIDE SEQUENCE [LARGE SCALE GENOMIC DNA]</scope>
    <source>
        <strain evidence="3 4">LMG 31117</strain>
    </source>
</reference>
<dbReference type="OrthoDB" id="8932882at2"/>
<dbReference type="Proteomes" id="UP000383122">
    <property type="component" value="Unassembled WGS sequence"/>
</dbReference>
<proteinExistence type="predicted"/>
<evidence type="ECO:0000313" key="3">
    <source>
        <dbReference type="EMBL" id="VVE75280.1"/>
    </source>
</evidence>
<dbReference type="InterPro" id="IPR014262">
    <property type="entry name" value="HAF_rpt"/>
</dbReference>
<dbReference type="NCBIfam" id="TIGR02913">
    <property type="entry name" value="HAF_rpt"/>
    <property type="match status" value="6"/>
</dbReference>
<feature type="compositionally biased region" description="Low complexity" evidence="1">
    <location>
        <begin position="426"/>
        <end position="445"/>
    </location>
</feature>
<dbReference type="InterPro" id="IPR036709">
    <property type="entry name" value="Autotransporte_beta_dom_sf"/>
</dbReference>
<feature type="signal peptide" evidence="2">
    <location>
        <begin position="1"/>
        <end position="31"/>
    </location>
</feature>
<accession>A0A5E5AT59</accession>
<sequence length="760" mass="77531">MAFAHTRPHSRPRPSLVALAAGALLSPTAYAADSVSAETPIFFSLPQANATNSAGMSADGSTVIGTLTTPAGLRAFRWTNATGVQIISDVGGEANAVNADGSVVVGYVRTGSSTSYAFRWTADGGTQSLGSLGGVSSNAFGVSADGTTVVGGTLVNGMADQRAFRWTAAGGMTNLGTLGGDASIAITANANGSVVVGWSGASATDASVIHAFRWTASTGMQDLGTIGGTMSNAKAVSADGNIVGGMANTASNAQRAFRWTSATGMKDLGTLGGDETAFSAMSTDGTTIVGGSQTPGNPYWHAFRWTSATGLVDLGTMGGPLSVATHVSANGAVVVGGSYTAQGELRMFRWTNVTGMQDLLTLLSNAGVSTSGISLSTISGLSANGQYIAGDGFRSGLNSPPQVYVIRYLDATVLPKPDPDPATPETPSTKPDGSTSPGTSPGTATPTPPVIAGITTPASVQASADQMGRARQGVMGQMHGFADQMLGEGQMSGASGTSGASGPTGGVAAFGAVGSLSAGITGHLNLAPFEIVAGVGYASETYADTQMKGAFTAALKLRYEHRLGERFGWFGEIGGFYSPDSNYRFSRNYANGSGTATGSANASGRQAYGFARLGMRIDATDNDQFSQSIELGRQVMHTSTYSEVLSPGNPFEASMGASSSSMNVLKIREKWVHAFTSSIDAAVWGAWAHGFNYRDGSQLNVGGIGSLTPQVSSRLNWVEYGARVGYLMTKKAKVSAFVNGVAGGDVGSRTHVGVNLEMFF</sequence>
<evidence type="ECO:0000256" key="2">
    <source>
        <dbReference type="SAM" id="SignalP"/>
    </source>
</evidence>
<dbReference type="EMBL" id="CABPSP010000020">
    <property type="protein sequence ID" value="VVE75280.1"/>
    <property type="molecule type" value="Genomic_DNA"/>
</dbReference>
<keyword evidence="2" id="KW-0732">Signal</keyword>
<feature type="chain" id="PRO_5023133647" evidence="2">
    <location>
        <begin position="32"/>
        <end position="760"/>
    </location>
</feature>
<protein>
    <submittedName>
        <fullName evidence="3">HAF family extracellular repeat-containing protein</fullName>
    </submittedName>
</protein>
<dbReference type="RefSeq" id="WP_150740642.1">
    <property type="nucleotide sequence ID" value="NZ_CABPSP010000020.1"/>
</dbReference>
<dbReference type="AlphaFoldDB" id="A0A5E5AT59"/>
<evidence type="ECO:0000313" key="4">
    <source>
        <dbReference type="Proteomes" id="UP000383122"/>
    </source>
</evidence>
<name>A0A5E5AT59_9BURK</name>
<feature type="region of interest" description="Disordered" evidence="1">
    <location>
        <begin position="414"/>
        <end position="453"/>
    </location>
</feature>
<dbReference type="SUPFAM" id="SSF103515">
    <property type="entry name" value="Autotransporter"/>
    <property type="match status" value="1"/>
</dbReference>
<organism evidence="3 4">
    <name type="scientific">Pandoraea anapnoica</name>
    <dbReference type="NCBI Taxonomy" id="2508301"/>
    <lineage>
        <taxon>Bacteria</taxon>
        <taxon>Pseudomonadati</taxon>
        <taxon>Pseudomonadota</taxon>
        <taxon>Betaproteobacteria</taxon>
        <taxon>Burkholderiales</taxon>
        <taxon>Burkholderiaceae</taxon>
        <taxon>Pandoraea</taxon>
    </lineage>
</organism>
<evidence type="ECO:0000256" key="1">
    <source>
        <dbReference type="SAM" id="MobiDB-lite"/>
    </source>
</evidence>